<evidence type="ECO:0000256" key="3">
    <source>
        <dbReference type="ARBA" id="ARBA00022490"/>
    </source>
</evidence>
<evidence type="ECO:0000256" key="9">
    <source>
        <dbReference type="ARBA" id="ARBA00023125"/>
    </source>
</evidence>
<dbReference type="Gene3D" id="2.60.40.720">
    <property type="match status" value="1"/>
</dbReference>
<evidence type="ECO:0000313" key="24">
    <source>
        <dbReference type="RefSeq" id="XP_072833282.1"/>
    </source>
</evidence>
<evidence type="ECO:0000259" key="20">
    <source>
        <dbReference type="Pfam" id="PF08563"/>
    </source>
</evidence>
<dbReference type="PANTHER" id="PTHR11447">
    <property type="entry name" value="CELLULAR TUMOR ANTIGEN P53"/>
    <property type="match status" value="1"/>
</dbReference>
<evidence type="ECO:0000256" key="15">
    <source>
        <dbReference type="PIRSR" id="PIRSR602117-2"/>
    </source>
</evidence>
<keyword evidence="12 17" id="KW-0539">Nucleus</keyword>
<evidence type="ECO:0000256" key="14">
    <source>
        <dbReference type="PIRSR" id="PIRSR602117-1"/>
    </source>
</evidence>
<evidence type="ECO:0000259" key="19">
    <source>
        <dbReference type="Pfam" id="PF00870"/>
    </source>
</evidence>
<evidence type="ECO:0000256" key="13">
    <source>
        <dbReference type="ARBA" id="ARBA00023306"/>
    </source>
</evidence>
<evidence type="ECO:0000313" key="23">
    <source>
        <dbReference type="RefSeq" id="XP_020665272.2"/>
    </source>
</evidence>
<evidence type="ECO:0000256" key="11">
    <source>
        <dbReference type="ARBA" id="ARBA00023163"/>
    </source>
</evidence>
<evidence type="ECO:0000256" key="6">
    <source>
        <dbReference type="ARBA" id="ARBA00022723"/>
    </source>
</evidence>
<keyword evidence="7 14" id="KW-0862">Zinc</keyword>
<name>A0A6J0UX44_9SAUR</name>
<dbReference type="CDD" id="cd08367">
    <property type="entry name" value="P53"/>
    <property type="match status" value="1"/>
</dbReference>
<feature type="binding site" evidence="14">
    <location>
        <position position="176"/>
    </location>
    <ligand>
        <name>Zn(2+)</name>
        <dbReference type="ChEBI" id="CHEBI:29105"/>
    </ligand>
</feature>
<feature type="binding site" evidence="14">
    <location>
        <position position="239"/>
    </location>
    <ligand>
        <name>Zn(2+)</name>
        <dbReference type="ChEBI" id="CHEBI:29105"/>
    </ligand>
</feature>
<keyword evidence="11 17" id="KW-0804">Transcription</keyword>
<feature type="region of interest" description="Disordered" evidence="18">
    <location>
        <begin position="67"/>
        <end position="94"/>
    </location>
</feature>
<evidence type="ECO:0000313" key="22">
    <source>
        <dbReference type="RefSeq" id="XP_020665271.2"/>
    </source>
</evidence>
<dbReference type="InterPro" id="IPR011615">
    <property type="entry name" value="p53_DNA-bd"/>
</dbReference>
<keyword evidence="6 14" id="KW-0479">Metal-binding</keyword>
<evidence type="ECO:0000256" key="17">
    <source>
        <dbReference type="RuleBase" id="RU003304"/>
    </source>
</evidence>
<dbReference type="PRINTS" id="PR00386">
    <property type="entry name" value="P53SUPPRESSR"/>
</dbReference>
<keyword evidence="10 17" id="KW-0010">Activator</keyword>
<feature type="cross-link" description="Glycyl lysine isopeptide (Lys-Gly) (interchain with G-Cter in ubiquitin)" evidence="16">
    <location>
        <position position="292"/>
    </location>
</feature>
<dbReference type="KEGG" id="pvt:110087754"/>
<dbReference type="GeneID" id="110087754"/>
<dbReference type="GO" id="GO:0000978">
    <property type="term" value="F:RNA polymerase II cis-regulatory region sequence-specific DNA binding"/>
    <property type="evidence" value="ECO:0007669"/>
    <property type="project" value="TreeGrafter"/>
</dbReference>
<dbReference type="GO" id="GO:0046872">
    <property type="term" value="F:metal ion binding"/>
    <property type="evidence" value="ECO:0007669"/>
    <property type="project" value="UniProtKB-KW"/>
</dbReference>
<dbReference type="CTD" id="7157"/>
<keyword evidence="9 17" id="KW-0238">DNA-binding</keyword>
<dbReference type="SUPFAM" id="SSF49417">
    <property type="entry name" value="p53-like transcription factors"/>
    <property type="match status" value="1"/>
</dbReference>
<dbReference type="RefSeq" id="XP_020665272.2">
    <property type="nucleotide sequence ID" value="XM_020809613.2"/>
</dbReference>
<dbReference type="InterPro" id="IPR002117">
    <property type="entry name" value="p53_tumour_suppressor"/>
</dbReference>
<dbReference type="GO" id="GO:0000981">
    <property type="term" value="F:DNA-binding transcription factor activity, RNA polymerase II-specific"/>
    <property type="evidence" value="ECO:0007669"/>
    <property type="project" value="TreeGrafter"/>
</dbReference>
<keyword evidence="3 17" id="KW-0963">Cytoplasm</keyword>
<dbReference type="RefSeq" id="XP_072833283.1">
    <property type="nucleotide sequence ID" value="XM_072977182.1"/>
</dbReference>
<evidence type="ECO:0000256" key="2">
    <source>
        <dbReference type="ARBA" id="ARBA00017135"/>
    </source>
</evidence>
<sequence>MERDLESDLDRTLSPLLSQETFQDLWGSLEATDSTGFLDPGNMPRPMGFSDLGFCPLYVQAENIPEVGGDRADLPQPGHPASDPLPDPAAPAAAPAIPCTEDYVGEHGFELAFETSGMAKSVTCTYSPDLNKLFCQLAKTCPVHIKVSASPPADAVIRTMAVYKKSEHIADVVKRCPHHERSPDFKDGTAPAEHLIRVEANPQAKYISDTASKRHSVTVPYEQPQLGTDSTTILYNFMCNSSCMGGMNRRPILTIVTLETPLGMILGRRSFEVRVCACPGRDRRTEEENLKKTTNSRRESKKAVAQSSSSESTKRSSAETSGNNNESGPYTLQVRNLKHYKILEYLLKAMESFDSKQQQQPPQPQGESEQQGEPESRSSLLKARKQDGGQSSSSEGPSRVKKRKVKEETLDSD</sequence>
<keyword evidence="13 17" id="KW-0131">Cell cycle</keyword>
<dbReference type="GO" id="GO:0005634">
    <property type="term" value="C:nucleus"/>
    <property type="evidence" value="ECO:0007669"/>
    <property type="project" value="UniProtKB-SubCell"/>
</dbReference>
<evidence type="ECO:0000256" key="12">
    <source>
        <dbReference type="ARBA" id="ARBA00023242"/>
    </source>
</evidence>
<feature type="binding site" evidence="14">
    <location>
        <position position="179"/>
    </location>
    <ligand>
        <name>Zn(2+)</name>
        <dbReference type="ChEBI" id="CHEBI:29105"/>
    </ligand>
</feature>
<feature type="compositionally biased region" description="Polar residues" evidence="18">
    <location>
        <begin position="322"/>
        <end position="332"/>
    </location>
</feature>
<protein>
    <recommendedName>
        <fullName evidence="2 17">Cellular tumor antigen p53</fullName>
    </recommendedName>
</protein>
<dbReference type="PROSITE" id="PS00348">
    <property type="entry name" value="P53"/>
    <property type="match status" value="1"/>
</dbReference>
<feature type="region of interest" description="Disordered" evidence="18">
    <location>
        <begin position="286"/>
        <end position="332"/>
    </location>
</feature>
<keyword evidence="4" id="KW-0597">Phosphoprotein</keyword>
<dbReference type="AlphaFoldDB" id="A0A6J0UX44"/>
<dbReference type="InterPro" id="IPR012346">
    <property type="entry name" value="p53/RUNT-type_TF_DNA-bd_sf"/>
</dbReference>
<comment type="cofactor">
    <cofactor evidence="14 17">
        <name>Zn(2+)</name>
        <dbReference type="ChEBI" id="CHEBI:29105"/>
    </cofactor>
    <text evidence="14 17">Binds 1 zinc ion per subunit.</text>
</comment>
<evidence type="ECO:0000313" key="25">
    <source>
        <dbReference type="RefSeq" id="XP_072833283.1"/>
    </source>
</evidence>
<dbReference type="GO" id="GO:0005737">
    <property type="term" value="C:cytoplasm"/>
    <property type="evidence" value="ECO:0007669"/>
    <property type="project" value="UniProtKB-SubCell"/>
</dbReference>
<evidence type="ECO:0000256" key="5">
    <source>
        <dbReference type="ARBA" id="ARBA00022703"/>
    </source>
</evidence>
<dbReference type="PANTHER" id="PTHR11447:SF6">
    <property type="entry name" value="CELLULAR TUMOR ANTIGEN P53"/>
    <property type="match status" value="1"/>
</dbReference>
<evidence type="ECO:0000256" key="18">
    <source>
        <dbReference type="SAM" id="MobiDB-lite"/>
    </source>
</evidence>
<dbReference type="Pfam" id="PF00870">
    <property type="entry name" value="P53"/>
    <property type="match status" value="1"/>
</dbReference>
<accession>A0A6J0UX44</accession>
<dbReference type="SMR" id="A0A6J0UX44"/>
<comment type="subunit">
    <text evidence="17">Binds DNA as a homotetramer.</text>
</comment>
<evidence type="ECO:0000256" key="16">
    <source>
        <dbReference type="PIRSR" id="PIRSR602117-3"/>
    </source>
</evidence>
<evidence type="ECO:0000313" key="21">
    <source>
        <dbReference type="Proteomes" id="UP001652642"/>
    </source>
</evidence>
<gene>
    <name evidence="22 23 24 25" type="primary">TP53</name>
</gene>
<evidence type="ECO:0000256" key="4">
    <source>
        <dbReference type="ARBA" id="ARBA00022553"/>
    </source>
</evidence>
<dbReference type="RefSeq" id="XP_020665271.2">
    <property type="nucleotide sequence ID" value="XM_020809612.2"/>
</dbReference>
<evidence type="ECO:0000256" key="8">
    <source>
        <dbReference type="ARBA" id="ARBA00023015"/>
    </source>
</evidence>
<evidence type="ECO:0000256" key="7">
    <source>
        <dbReference type="ARBA" id="ARBA00022833"/>
    </source>
</evidence>
<dbReference type="InterPro" id="IPR008967">
    <property type="entry name" value="p53-like_TF_DNA-bd_sf"/>
</dbReference>
<evidence type="ECO:0000256" key="10">
    <source>
        <dbReference type="ARBA" id="ARBA00023159"/>
    </source>
</evidence>
<feature type="site" description="Interaction with DNA" evidence="15">
    <location>
        <position position="120"/>
    </location>
</feature>
<dbReference type="GO" id="GO:0006915">
    <property type="term" value="P:apoptotic process"/>
    <property type="evidence" value="ECO:0007669"/>
    <property type="project" value="UniProtKB-KW"/>
</dbReference>
<dbReference type="RefSeq" id="XP_072833282.1">
    <property type="nucleotide sequence ID" value="XM_072977181.1"/>
</dbReference>
<feature type="domain" description="p53 transactivation" evidence="20">
    <location>
        <begin position="10"/>
        <end position="27"/>
    </location>
</feature>
<keyword evidence="21" id="KW-1185">Reference proteome</keyword>
<feature type="domain" description="p53 DNA-binding" evidence="19">
    <location>
        <begin position="99"/>
        <end position="289"/>
    </location>
</feature>
<organism evidence="21 23">
    <name type="scientific">Pogona vitticeps</name>
    <name type="common">central bearded dragon</name>
    <dbReference type="NCBI Taxonomy" id="103695"/>
    <lineage>
        <taxon>Eukaryota</taxon>
        <taxon>Metazoa</taxon>
        <taxon>Chordata</taxon>
        <taxon>Craniata</taxon>
        <taxon>Vertebrata</taxon>
        <taxon>Euteleostomi</taxon>
        <taxon>Lepidosauria</taxon>
        <taxon>Squamata</taxon>
        <taxon>Bifurcata</taxon>
        <taxon>Unidentata</taxon>
        <taxon>Episquamata</taxon>
        <taxon>Toxicofera</taxon>
        <taxon>Iguania</taxon>
        <taxon>Acrodonta</taxon>
        <taxon>Agamidae</taxon>
        <taxon>Amphibolurinae</taxon>
        <taxon>Pogona</taxon>
    </lineage>
</organism>
<evidence type="ECO:0000256" key="1">
    <source>
        <dbReference type="ARBA" id="ARBA00006167"/>
    </source>
</evidence>
<feature type="compositionally biased region" description="Basic and acidic residues" evidence="18">
    <location>
        <begin position="286"/>
        <end position="302"/>
    </location>
</feature>
<dbReference type="OrthoDB" id="5915660at2759"/>
<feature type="compositionally biased region" description="Low complexity" evidence="18">
    <location>
        <begin position="357"/>
        <end position="373"/>
    </location>
</feature>
<reference evidence="22 23" key="1">
    <citation type="submission" date="2025-05" db="UniProtKB">
        <authorList>
            <consortium name="RefSeq"/>
        </authorList>
    </citation>
    <scope>IDENTIFICATION</scope>
</reference>
<keyword evidence="5 17" id="KW-0053">Apoptosis</keyword>
<comment type="similarity">
    <text evidence="1 17">Belongs to the p53 family.</text>
</comment>
<proteinExistence type="inferred from homology"/>
<dbReference type="Proteomes" id="UP001652642">
    <property type="component" value="Chromosome 6"/>
</dbReference>
<keyword evidence="8 17" id="KW-0805">Transcription regulation</keyword>
<dbReference type="InterPro" id="IPR057064">
    <property type="entry name" value="P53_central_site"/>
</dbReference>
<dbReference type="Pfam" id="PF08563">
    <property type="entry name" value="P53_TAD"/>
    <property type="match status" value="1"/>
</dbReference>
<feature type="region of interest" description="Disordered" evidence="18">
    <location>
        <begin position="353"/>
        <end position="413"/>
    </location>
</feature>
<feature type="binding site" evidence="14">
    <location>
        <position position="243"/>
    </location>
    <ligand>
        <name>Zn(2+)</name>
        <dbReference type="ChEBI" id="CHEBI:29105"/>
    </ligand>
</feature>
<comment type="subcellular location">
    <subcellularLocation>
        <location evidence="17">Cytoplasm</location>
    </subcellularLocation>
    <subcellularLocation>
        <location evidence="17">Nucleus</location>
    </subcellularLocation>
</comment>
<comment type="function">
    <text evidence="17">Multifunctional transcription factor that induces cell cycle arrest, DNA repair or apoptosis upon binding to its target DNA sequence. Acts as a tumor suppressor in many tumor types; induces growth arrest or apoptosis depending on the physiological circumstances and cell type. Negatively regulates cell division by controlling expression of a set of genes required for this process. One of the activated genes is an inhibitor of cyclin-dependent kinases. Apoptosis induction seems to be mediated either by stimulation of BAX and FAS antigen expression, or by repression of Bcl-2 expression.</text>
</comment>
<dbReference type="InterPro" id="IPR013872">
    <property type="entry name" value="p53_transactivation_domain"/>
</dbReference>